<name>A0A6G4VBL7_9ACTN</name>
<evidence type="ECO:0000313" key="4">
    <source>
        <dbReference type="Proteomes" id="UP000472335"/>
    </source>
</evidence>
<proteinExistence type="predicted"/>
<keyword evidence="4" id="KW-1185">Reference proteome</keyword>
<accession>A0A6G4VBL7</accession>
<gene>
    <name evidence="3" type="ORF">G5C60_28095</name>
</gene>
<feature type="domain" description="HTH hxlR-type" evidence="2">
    <location>
        <begin position="7"/>
        <end position="48"/>
    </location>
</feature>
<dbReference type="AlphaFoldDB" id="A0A6G4VBL7"/>
<dbReference type="Proteomes" id="UP000472335">
    <property type="component" value="Unassembled WGS sequence"/>
</dbReference>
<dbReference type="RefSeq" id="WP_165263720.1">
    <property type="nucleotide sequence ID" value="NZ_JAAKZY010000101.1"/>
</dbReference>
<dbReference type="InterPro" id="IPR036390">
    <property type="entry name" value="WH_DNA-bd_sf"/>
</dbReference>
<protein>
    <recommendedName>
        <fullName evidence="2">HTH hxlR-type domain-containing protein</fullName>
    </recommendedName>
</protein>
<dbReference type="InterPro" id="IPR036388">
    <property type="entry name" value="WH-like_DNA-bd_sf"/>
</dbReference>
<dbReference type="InterPro" id="IPR002577">
    <property type="entry name" value="HTH_HxlR"/>
</dbReference>
<dbReference type="SUPFAM" id="SSF46785">
    <property type="entry name" value="Winged helix' DNA-binding domain"/>
    <property type="match status" value="1"/>
</dbReference>
<dbReference type="Gene3D" id="1.10.10.10">
    <property type="entry name" value="Winged helix-like DNA-binding domain superfamily/Winged helix DNA-binding domain"/>
    <property type="match status" value="1"/>
</dbReference>
<evidence type="ECO:0000259" key="2">
    <source>
        <dbReference type="Pfam" id="PF01638"/>
    </source>
</evidence>
<sequence>MGPLPDWWTPLVLSEAIYRIRRFDEFRDSLEIARNPLTNRLRRLVEEGRAQSPDTDQCDNPRRGDRIDPFRTLVPTPVGLDDGVLLRAPAARLRKRGR</sequence>
<evidence type="ECO:0000313" key="3">
    <source>
        <dbReference type="EMBL" id="NGO11361.1"/>
    </source>
</evidence>
<dbReference type="Pfam" id="PF01638">
    <property type="entry name" value="HxlR"/>
    <property type="match status" value="1"/>
</dbReference>
<organism evidence="3 4">
    <name type="scientific">Streptomyces scabichelini</name>
    <dbReference type="NCBI Taxonomy" id="2711217"/>
    <lineage>
        <taxon>Bacteria</taxon>
        <taxon>Bacillati</taxon>
        <taxon>Actinomycetota</taxon>
        <taxon>Actinomycetes</taxon>
        <taxon>Kitasatosporales</taxon>
        <taxon>Streptomycetaceae</taxon>
        <taxon>Streptomyces</taxon>
    </lineage>
</organism>
<evidence type="ECO:0000256" key="1">
    <source>
        <dbReference type="SAM" id="MobiDB-lite"/>
    </source>
</evidence>
<dbReference type="EMBL" id="JAAKZY010000101">
    <property type="protein sequence ID" value="NGO11361.1"/>
    <property type="molecule type" value="Genomic_DNA"/>
</dbReference>
<feature type="region of interest" description="Disordered" evidence="1">
    <location>
        <begin position="45"/>
        <end position="71"/>
    </location>
</feature>
<comment type="caution">
    <text evidence="3">The sequence shown here is derived from an EMBL/GenBank/DDBJ whole genome shotgun (WGS) entry which is preliminary data.</text>
</comment>
<reference evidence="3 4" key="1">
    <citation type="submission" date="2020-02" db="EMBL/GenBank/DDBJ databases">
        <title>Whole-genome analyses of novel actinobacteria.</title>
        <authorList>
            <person name="Sahin N."/>
            <person name="Gencbay T."/>
        </authorList>
    </citation>
    <scope>NUCLEOTIDE SEQUENCE [LARGE SCALE GENOMIC DNA]</scope>
    <source>
        <strain evidence="3 4">HC44</strain>
    </source>
</reference>
<feature type="compositionally biased region" description="Basic and acidic residues" evidence="1">
    <location>
        <begin position="59"/>
        <end position="69"/>
    </location>
</feature>